<protein>
    <recommendedName>
        <fullName evidence="4">DUF5666 domain-containing protein</fullName>
    </recommendedName>
</protein>
<sequence length="391" mass="40039">MKRARFDRLLLAALSLACASSFAAPLLPQSITFDTMSGRDLAASPVALSAVASSGLAVEYFSQTPSTCWVYGATLTLISSGVCLLTANQPGNNDYDAAAPIRRGFLITDTVAATRSRLANISSRGQVLTGNNVMIAGFVVSISEHLPVSYGKTVAITVAGPSLATAGIANPLMNPKLTLVRQSDGVVIATNDDFGTQANPIDFDALQAAGLLPSHGLEPAIIATLPSGAYTAIVEGVGGATGTALVGVYEVDHPELPLINISTRAQVLTGNDVLIAGFIVQGDYPSRKQVIVTAAGPSLADAGIANPLSNPMITVVRQSDGVVIASNDDWQNQHPGIVSSIRGSIFAPAHPQESGVNLFLDPGAYTVIVQGAGGRVGVGLVAVYAGPIAVQ</sequence>
<keyword evidence="3" id="KW-1185">Reference proteome</keyword>
<dbReference type="AlphaFoldDB" id="A0A6M4HBS2"/>
<gene>
    <name evidence="2" type="ORF">DSM104440_03360</name>
</gene>
<dbReference type="Proteomes" id="UP000503096">
    <property type="component" value="Chromosome"/>
</dbReference>
<reference evidence="2 3" key="1">
    <citation type="submission" date="2020-04" db="EMBL/GenBank/DDBJ databases">
        <title>Usitatibacter rugosus gen. nov., sp. nov. and Usitatibacter palustris sp. nov., novel members of Usitatibacteraceae fam. nov. within the order Nitrosomonadales isolated from soil.</title>
        <authorList>
            <person name="Huber K.J."/>
            <person name="Neumann-Schaal M."/>
            <person name="Geppert A."/>
            <person name="Luckner M."/>
            <person name="Wanner G."/>
            <person name="Overmann J."/>
        </authorList>
    </citation>
    <scope>NUCLEOTIDE SEQUENCE [LARGE SCALE GENOMIC DNA]</scope>
    <source>
        <strain evidence="2 3">Swamp67</strain>
    </source>
</reference>
<keyword evidence="1" id="KW-0732">Signal</keyword>
<organism evidence="2 3">
    <name type="scientific">Usitatibacter palustris</name>
    <dbReference type="NCBI Taxonomy" id="2732487"/>
    <lineage>
        <taxon>Bacteria</taxon>
        <taxon>Pseudomonadati</taxon>
        <taxon>Pseudomonadota</taxon>
        <taxon>Betaproteobacteria</taxon>
        <taxon>Nitrosomonadales</taxon>
        <taxon>Usitatibacteraceae</taxon>
        <taxon>Usitatibacter</taxon>
    </lineage>
</organism>
<name>A0A6M4HBS2_9PROT</name>
<feature type="chain" id="PRO_5027080369" description="DUF5666 domain-containing protein" evidence="1">
    <location>
        <begin position="24"/>
        <end position="391"/>
    </location>
</feature>
<dbReference type="EMBL" id="CP053073">
    <property type="protein sequence ID" value="QJR16525.1"/>
    <property type="molecule type" value="Genomic_DNA"/>
</dbReference>
<evidence type="ECO:0000313" key="2">
    <source>
        <dbReference type="EMBL" id="QJR16525.1"/>
    </source>
</evidence>
<dbReference type="RefSeq" id="WP_171164707.1">
    <property type="nucleotide sequence ID" value="NZ_CP053073.1"/>
</dbReference>
<feature type="signal peptide" evidence="1">
    <location>
        <begin position="1"/>
        <end position="23"/>
    </location>
</feature>
<evidence type="ECO:0000313" key="3">
    <source>
        <dbReference type="Proteomes" id="UP000503096"/>
    </source>
</evidence>
<accession>A0A6M4HBS2</accession>
<evidence type="ECO:0000256" key="1">
    <source>
        <dbReference type="SAM" id="SignalP"/>
    </source>
</evidence>
<evidence type="ECO:0008006" key="4">
    <source>
        <dbReference type="Google" id="ProtNLM"/>
    </source>
</evidence>
<proteinExistence type="predicted"/>
<dbReference type="KEGG" id="upl:DSM104440_03360"/>
<dbReference type="InParanoid" id="A0A6M4HBS2"/>